<evidence type="ECO:0000313" key="4">
    <source>
        <dbReference type="Proteomes" id="UP001198374"/>
    </source>
</evidence>
<proteinExistence type="predicted"/>
<feature type="domain" description="HTH cro/C1-type" evidence="2">
    <location>
        <begin position="6"/>
        <end position="60"/>
    </location>
</feature>
<dbReference type="CDD" id="cd00093">
    <property type="entry name" value="HTH_XRE"/>
    <property type="match status" value="1"/>
</dbReference>
<dbReference type="InterPro" id="IPR001387">
    <property type="entry name" value="Cro/C1-type_HTH"/>
</dbReference>
<sequence length="190" mass="22246">MDKNNLEYYRKKKKMTQGELAKKIGVSTTFVSQIENGISNPSDENLLKISEILDVSVNDLNLSNRNTLSSNTDIIIELIRLLKMKTKSNLIKWVEDDEISEFNVYKTIINDTEYILVVNTDEIIISSDLDKVYEQSLLLEINTDDKNTIRITDENNQEYQRELSLLHYEIIKPEFDYYTVKRLIQELNDL</sequence>
<evidence type="ECO:0000313" key="3">
    <source>
        <dbReference type="EMBL" id="MCA2096248.1"/>
    </source>
</evidence>
<protein>
    <submittedName>
        <fullName evidence="3">Helix-turn-helix domain-containing protein</fullName>
    </submittedName>
</protein>
<accession>A0ABS7YWY1</accession>
<keyword evidence="4" id="KW-1185">Reference proteome</keyword>
<dbReference type="SMART" id="SM00530">
    <property type="entry name" value="HTH_XRE"/>
    <property type="match status" value="1"/>
</dbReference>
<dbReference type="SUPFAM" id="SSF47413">
    <property type="entry name" value="lambda repressor-like DNA-binding domains"/>
    <property type="match status" value="1"/>
</dbReference>
<evidence type="ECO:0000259" key="2">
    <source>
        <dbReference type="PROSITE" id="PS50943"/>
    </source>
</evidence>
<dbReference type="Proteomes" id="UP001198374">
    <property type="component" value="Unassembled WGS sequence"/>
</dbReference>
<comment type="caution">
    <text evidence="3">The sequence shown here is derived from an EMBL/GenBank/DDBJ whole genome shotgun (WGS) entry which is preliminary data.</text>
</comment>
<dbReference type="EMBL" id="JAIWIY010000001">
    <property type="protein sequence ID" value="MCA2096248.1"/>
    <property type="molecule type" value="Genomic_DNA"/>
</dbReference>
<dbReference type="RefSeq" id="WP_209772707.1">
    <property type="nucleotide sequence ID" value="NZ_JAGGLO010000002.1"/>
</dbReference>
<gene>
    <name evidence="3" type="ORF">LDJ82_04875</name>
</gene>
<organism evidence="3 4">
    <name type="scientific">Anaerococcus degeneri</name>
    <dbReference type="NCBI Taxonomy" id="361500"/>
    <lineage>
        <taxon>Bacteria</taxon>
        <taxon>Bacillati</taxon>
        <taxon>Bacillota</taxon>
        <taxon>Tissierellia</taxon>
        <taxon>Tissierellales</taxon>
        <taxon>Peptoniphilaceae</taxon>
        <taxon>Anaerococcus</taxon>
    </lineage>
</organism>
<keyword evidence="1" id="KW-0238">DNA-binding</keyword>
<reference evidence="4" key="1">
    <citation type="submission" date="2023-07" db="EMBL/GenBank/DDBJ databases">
        <title>FDA dAtabase for Regulatory Grade micrObial Sequences (FDA-ARGOS): Supporting development and validation of Infectious Disease Dx tests.</title>
        <authorList>
            <person name="Sproer C."/>
            <person name="Gronow S."/>
            <person name="Severitt S."/>
            <person name="Schroder I."/>
            <person name="Tallon L."/>
            <person name="Sadzewicz L."/>
            <person name="Zhao X."/>
            <person name="Boylan J."/>
            <person name="Ott S."/>
            <person name="Bowen H."/>
            <person name="Vavikolanu K."/>
            <person name="Hazen T."/>
            <person name="Aluvathingal J."/>
            <person name="Nadendla S."/>
            <person name="Lowell S."/>
            <person name="Myers T."/>
            <person name="Yan Y."/>
        </authorList>
    </citation>
    <scope>NUCLEOTIDE SEQUENCE [LARGE SCALE GENOMIC DNA]</scope>
    <source>
        <strain evidence="4">FDAARGOS_1538</strain>
    </source>
</reference>
<dbReference type="PANTHER" id="PTHR46558:SF11">
    <property type="entry name" value="HTH-TYPE TRANSCRIPTIONAL REGULATOR XRE"/>
    <property type="match status" value="1"/>
</dbReference>
<dbReference type="PROSITE" id="PS50943">
    <property type="entry name" value="HTH_CROC1"/>
    <property type="match status" value="1"/>
</dbReference>
<dbReference type="InterPro" id="IPR010982">
    <property type="entry name" value="Lambda_DNA-bd_dom_sf"/>
</dbReference>
<name>A0ABS7YWY1_9FIRM</name>
<dbReference type="Gene3D" id="1.10.260.40">
    <property type="entry name" value="lambda repressor-like DNA-binding domains"/>
    <property type="match status" value="1"/>
</dbReference>
<dbReference type="Pfam" id="PF01381">
    <property type="entry name" value="HTH_3"/>
    <property type="match status" value="1"/>
</dbReference>
<evidence type="ECO:0000256" key="1">
    <source>
        <dbReference type="ARBA" id="ARBA00023125"/>
    </source>
</evidence>
<dbReference type="PANTHER" id="PTHR46558">
    <property type="entry name" value="TRACRIPTIONAL REGULATORY PROTEIN-RELATED-RELATED"/>
    <property type="match status" value="1"/>
</dbReference>